<feature type="domain" description="EamA" evidence="2">
    <location>
        <begin position="124"/>
        <end position="262"/>
    </location>
</feature>
<dbReference type="AlphaFoldDB" id="X5ME06"/>
<evidence type="ECO:0000259" key="2">
    <source>
        <dbReference type="Pfam" id="PF00892"/>
    </source>
</evidence>
<feature type="transmembrane region" description="Helical" evidence="1">
    <location>
        <begin position="218"/>
        <end position="239"/>
    </location>
</feature>
<dbReference type="InterPro" id="IPR000620">
    <property type="entry name" value="EamA_dom"/>
</dbReference>
<gene>
    <name evidence="3" type="ORF">BN1012_Phect2404</name>
</gene>
<feature type="transmembrane region" description="Helical" evidence="1">
    <location>
        <begin position="156"/>
        <end position="178"/>
    </location>
</feature>
<keyword evidence="4" id="KW-1185">Reference proteome</keyword>
<feature type="transmembrane region" description="Helical" evidence="1">
    <location>
        <begin position="190"/>
        <end position="212"/>
    </location>
</feature>
<accession>X5ME06</accession>
<evidence type="ECO:0000313" key="4">
    <source>
        <dbReference type="Proteomes" id="UP000032160"/>
    </source>
</evidence>
<dbReference type="EMBL" id="HG966617">
    <property type="protein sequence ID" value="CDO60617.1"/>
    <property type="molecule type" value="Genomic_DNA"/>
</dbReference>
<dbReference type="GO" id="GO:0016020">
    <property type="term" value="C:membrane"/>
    <property type="evidence" value="ECO:0007669"/>
    <property type="project" value="InterPro"/>
</dbReference>
<dbReference type="Pfam" id="PF00892">
    <property type="entry name" value="EamA"/>
    <property type="match status" value="1"/>
</dbReference>
<feature type="transmembrane region" description="Helical" evidence="1">
    <location>
        <begin position="122"/>
        <end position="144"/>
    </location>
</feature>
<dbReference type="Proteomes" id="UP000032160">
    <property type="component" value="Chromosome I"/>
</dbReference>
<dbReference type="SUPFAM" id="SSF103481">
    <property type="entry name" value="Multidrug resistance efflux transporter EmrE"/>
    <property type="match status" value="2"/>
</dbReference>
<evidence type="ECO:0000313" key="3">
    <source>
        <dbReference type="EMBL" id="CDO60617.1"/>
    </source>
</evidence>
<keyword evidence="1" id="KW-0812">Transmembrane</keyword>
<keyword evidence="1" id="KW-0472">Membrane</keyword>
<feature type="transmembrane region" description="Helical" evidence="1">
    <location>
        <begin position="246"/>
        <end position="262"/>
    </location>
</feature>
<reference evidence="3 4" key="1">
    <citation type="journal article" date="2014" name="Front. Genet.">
        <title>Genome and metabolic network of "Candidatus Phaeomarinobacter ectocarpi" Ec32, a new candidate genus of Alphaproteobacteria frequently associated with brown algae.</title>
        <authorList>
            <person name="Dittami S.M."/>
            <person name="Barbeyron T."/>
            <person name="Boyen C."/>
            <person name="Cambefort J."/>
            <person name="Collet G."/>
            <person name="Delage L."/>
            <person name="Gobet A."/>
            <person name="Groisillier A."/>
            <person name="Leblanc C."/>
            <person name="Michel G."/>
            <person name="Scornet D."/>
            <person name="Siegel A."/>
            <person name="Tapia J.E."/>
            <person name="Tonon T."/>
        </authorList>
    </citation>
    <scope>NUCLEOTIDE SEQUENCE [LARGE SCALE GENOMIC DNA]</scope>
    <source>
        <strain evidence="3 4">Ec32</strain>
    </source>
</reference>
<organism evidence="3 4">
    <name type="scientific">Candidatus Phaeomarinibacter ectocarpi</name>
    <dbReference type="NCBI Taxonomy" id="1458461"/>
    <lineage>
        <taxon>Bacteria</taxon>
        <taxon>Pseudomonadati</taxon>
        <taxon>Pseudomonadota</taxon>
        <taxon>Alphaproteobacteria</taxon>
        <taxon>Hyphomicrobiales</taxon>
        <taxon>Parvibaculaceae</taxon>
        <taxon>Candidatus Phaeomarinibacter</taxon>
    </lineage>
</organism>
<name>X5ME06_9HYPH</name>
<dbReference type="KEGG" id="pect:BN1012_Phect2404"/>
<dbReference type="STRING" id="1458461.BN1012_Phect2404"/>
<evidence type="ECO:0000256" key="1">
    <source>
        <dbReference type="SAM" id="Phobius"/>
    </source>
</evidence>
<dbReference type="InterPro" id="IPR037185">
    <property type="entry name" value="EmrE-like"/>
</dbReference>
<protein>
    <recommendedName>
        <fullName evidence="2">EamA domain-containing protein</fullName>
    </recommendedName>
</protein>
<sequence length="263" mass="27635">MRFLYGLPFAVLYLIVLLQVTGETTPQINTTFVVSVLIGGAAQVVAAVLLVRMFALRVFTVGTTYSKTETVQTALIGFVVLGEVVGPYAFAGILISFIGVIALSVARTAVTPRAILTSLGSPVALMGLGCGAGFAIASVCYRAASLALEDNGFAVSAATTLTAVLIWQTLIMSVWLGLRDRDSLKQSYVRWRPALAVGIASVIGSIGWFTAFALENAAYVKALGQIELVFALATSTLIFKEKTNRAELAGIALVVAGLVLIIL</sequence>
<feature type="transmembrane region" description="Helical" evidence="1">
    <location>
        <begin position="32"/>
        <end position="51"/>
    </location>
</feature>
<dbReference type="HOGENOM" id="CLU_069810_0_0_5"/>
<keyword evidence="1" id="KW-1133">Transmembrane helix</keyword>
<proteinExistence type="predicted"/>
<feature type="transmembrane region" description="Helical" evidence="1">
    <location>
        <begin position="88"/>
        <end position="110"/>
    </location>
</feature>